<dbReference type="Gene3D" id="3.40.50.150">
    <property type="entry name" value="Vaccinia Virus protein VP39"/>
    <property type="match status" value="1"/>
</dbReference>
<keyword evidence="5" id="KW-0443">Lipid metabolism</keyword>
<sequence length="407" mass="45480">MRQAPLTTTSFAAATRGLPFLLRRLLAIALRIEAGRLEIVAPDGRVLAFGGTRPGPDARMTIADARLASRVFLKGEIGFAQAYCDGLFDTPDLGALLTLFAINRKESESVVSEPLPLRLWRRLREATRRNTRTGARRNIADHYDLGEAFYAAWLDPTMTYSSGVYATGARSLEEAQAEKHRLLAQATGIGPGDHVLEIGCGWGSFALYAAREIGCRVTALTISRAQHEHAARTIAQAGLSDLIELRFEDYRDVGGTYDRIVSIEMFEAVGEAYWDAFYETMKARLAPGGRAGLQLITIRDTRYEAYRGRVDFIRRHVFPGGMLPSDAVVARLSERHGMPIVSDASYAEDYALTLRAWRGRFAEAWPRIAPLGFDERFRRMWTYYLAYCEVGFATRNTDVRQIVLARP</sequence>
<comment type="similarity">
    <text evidence="1">Belongs to the CFA/CMAS family.</text>
</comment>
<dbReference type="PANTHER" id="PTHR43667">
    <property type="entry name" value="CYCLOPROPANE-FATTY-ACYL-PHOSPHOLIPID SYNTHASE"/>
    <property type="match status" value="1"/>
</dbReference>
<evidence type="ECO:0000313" key="8">
    <source>
        <dbReference type="Proteomes" id="UP000600449"/>
    </source>
</evidence>
<keyword evidence="2" id="KW-0489">Methyltransferase</keyword>
<dbReference type="PIRSF" id="PIRSF003085">
    <property type="entry name" value="CMAS"/>
    <property type="match status" value="1"/>
</dbReference>
<dbReference type="InterPro" id="IPR050723">
    <property type="entry name" value="CFA/CMAS"/>
</dbReference>
<dbReference type="GO" id="GO:0008610">
    <property type="term" value="P:lipid biosynthetic process"/>
    <property type="evidence" value="ECO:0007669"/>
    <property type="project" value="InterPro"/>
</dbReference>
<evidence type="ECO:0000256" key="6">
    <source>
        <dbReference type="PIRSR" id="PIRSR003085-1"/>
    </source>
</evidence>
<evidence type="ECO:0000313" key="7">
    <source>
        <dbReference type="EMBL" id="GGK54527.1"/>
    </source>
</evidence>
<dbReference type="RefSeq" id="WP_188915689.1">
    <property type="nucleotide sequence ID" value="NZ_BMMF01000019.1"/>
</dbReference>
<keyword evidence="8" id="KW-1185">Reference proteome</keyword>
<dbReference type="AlphaFoldDB" id="A0A917QL97"/>
<dbReference type="InterPro" id="IPR003333">
    <property type="entry name" value="CMAS"/>
</dbReference>
<dbReference type="SUPFAM" id="SSF53335">
    <property type="entry name" value="S-adenosyl-L-methionine-dependent methyltransferases"/>
    <property type="match status" value="1"/>
</dbReference>
<dbReference type="Proteomes" id="UP000600449">
    <property type="component" value="Unassembled WGS sequence"/>
</dbReference>
<feature type="active site" evidence="6">
    <location>
        <position position="388"/>
    </location>
</feature>
<dbReference type="EMBL" id="BMMF01000019">
    <property type="protein sequence ID" value="GGK54527.1"/>
    <property type="molecule type" value="Genomic_DNA"/>
</dbReference>
<evidence type="ECO:0000256" key="5">
    <source>
        <dbReference type="ARBA" id="ARBA00023098"/>
    </source>
</evidence>
<dbReference type="InterPro" id="IPR029063">
    <property type="entry name" value="SAM-dependent_MTases_sf"/>
</dbReference>
<dbReference type="PANTHER" id="PTHR43667:SF2">
    <property type="entry name" value="FATTY ACID C-METHYL TRANSFERASE"/>
    <property type="match status" value="1"/>
</dbReference>
<dbReference type="GO" id="GO:0008168">
    <property type="term" value="F:methyltransferase activity"/>
    <property type="evidence" value="ECO:0007669"/>
    <property type="project" value="UniProtKB-KW"/>
</dbReference>
<keyword evidence="3" id="KW-0808">Transferase</keyword>
<dbReference type="CDD" id="cd02440">
    <property type="entry name" value="AdoMet_MTases"/>
    <property type="match status" value="1"/>
</dbReference>
<accession>A0A917QL97</accession>
<name>A0A917QL97_9HYPH</name>
<gene>
    <name evidence="7" type="ORF">GCM10011322_46630</name>
</gene>
<organism evidence="7 8">
    <name type="scientific">Salinarimonas ramus</name>
    <dbReference type="NCBI Taxonomy" id="690164"/>
    <lineage>
        <taxon>Bacteria</taxon>
        <taxon>Pseudomonadati</taxon>
        <taxon>Pseudomonadota</taxon>
        <taxon>Alphaproteobacteria</taxon>
        <taxon>Hyphomicrobiales</taxon>
        <taxon>Salinarimonadaceae</taxon>
        <taxon>Salinarimonas</taxon>
    </lineage>
</organism>
<evidence type="ECO:0000256" key="4">
    <source>
        <dbReference type="ARBA" id="ARBA00022691"/>
    </source>
</evidence>
<reference evidence="7 8" key="1">
    <citation type="journal article" date="2014" name="Int. J. Syst. Evol. Microbiol.">
        <title>Complete genome sequence of Corynebacterium casei LMG S-19264T (=DSM 44701T), isolated from a smear-ripened cheese.</title>
        <authorList>
            <consortium name="US DOE Joint Genome Institute (JGI-PGF)"/>
            <person name="Walter F."/>
            <person name="Albersmeier A."/>
            <person name="Kalinowski J."/>
            <person name="Ruckert C."/>
        </authorList>
    </citation>
    <scope>NUCLEOTIDE SEQUENCE [LARGE SCALE GENOMIC DNA]</scope>
    <source>
        <strain evidence="7 8">CGMCC 1.9161</strain>
    </source>
</reference>
<dbReference type="GO" id="GO:0032259">
    <property type="term" value="P:methylation"/>
    <property type="evidence" value="ECO:0007669"/>
    <property type="project" value="UniProtKB-KW"/>
</dbReference>
<evidence type="ECO:0000256" key="1">
    <source>
        <dbReference type="ARBA" id="ARBA00010815"/>
    </source>
</evidence>
<proteinExistence type="inferred from homology"/>
<keyword evidence="4" id="KW-0949">S-adenosyl-L-methionine</keyword>
<dbReference type="Pfam" id="PF02353">
    <property type="entry name" value="CMAS"/>
    <property type="match status" value="1"/>
</dbReference>
<evidence type="ECO:0000256" key="3">
    <source>
        <dbReference type="ARBA" id="ARBA00022679"/>
    </source>
</evidence>
<protein>
    <submittedName>
        <fullName evidence="7">Cyclopropane-fatty-acyl-phospholipid synthase</fullName>
    </submittedName>
</protein>
<comment type="caution">
    <text evidence="7">The sequence shown here is derived from an EMBL/GenBank/DDBJ whole genome shotgun (WGS) entry which is preliminary data.</text>
</comment>
<evidence type="ECO:0000256" key="2">
    <source>
        <dbReference type="ARBA" id="ARBA00022603"/>
    </source>
</evidence>